<dbReference type="OrthoDB" id="6127264at2759"/>
<evidence type="ECO:0000313" key="2">
    <source>
        <dbReference type="EMBL" id="OQR68588.1"/>
    </source>
</evidence>
<dbReference type="AlphaFoldDB" id="A0A1V9X5B4"/>
<proteinExistence type="predicted"/>
<comment type="caution">
    <text evidence="2">The sequence shown here is derived from an EMBL/GenBank/DDBJ whole genome shotgun (WGS) entry which is preliminary data.</text>
</comment>
<accession>A0A1V9X5B4</accession>
<sequence length="148" mass="16924">TFNTHPSPPLLFRSCIINEQELKYDETRQNLSIFVDEVRPLSFDNGIDYIQVEHGTILNFRCSDIRMFKLEGVTSTRCVDGEWTEDVPECLPTAAISNANSSRRQPIRDQDKTDGLIVLLLPVSIVWISRRWFPEGLSFVGHCDEPTP</sequence>
<dbReference type="Proteomes" id="UP000192247">
    <property type="component" value="Unassembled WGS sequence"/>
</dbReference>
<organism evidence="2 3">
    <name type="scientific">Tropilaelaps mercedesae</name>
    <dbReference type="NCBI Taxonomy" id="418985"/>
    <lineage>
        <taxon>Eukaryota</taxon>
        <taxon>Metazoa</taxon>
        <taxon>Ecdysozoa</taxon>
        <taxon>Arthropoda</taxon>
        <taxon>Chelicerata</taxon>
        <taxon>Arachnida</taxon>
        <taxon>Acari</taxon>
        <taxon>Parasitiformes</taxon>
        <taxon>Mesostigmata</taxon>
        <taxon>Gamasina</taxon>
        <taxon>Dermanyssoidea</taxon>
        <taxon>Laelapidae</taxon>
        <taxon>Tropilaelaps</taxon>
    </lineage>
</organism>
<dbReference type="SUPFAM" id="SSF57535">
    <property type="entry name" value="Complement control module/SCR domain"/>
    <property type="match status" value="1"/>
</dbReference>
<reference evidence="2 3" key="1">
    <citation type="journal article" date="2017" name="Gigascience">
        <title>Draft genome of the honey bee ectoparasitic mite, Tropilaelaps mercedesae, is shaped by the parasitic life history.</title>
        <authorList>
            <person name="Dong X."/>
            <person name="Armstrong S.D."/>
            <person name="Xia D."/>
            <person name="Makepeace B.L."/>
            <person name="Darby A.C."/>
            <person name="Kadowaki T."/>
        </authorList>
    </citation>
    <scope>NUCLEOTIDE SEQUENCE [LARGE SCALE GENOMIC DNA]</scope>
    <source>
        <strain evidence="2">Wuxi-XJTLU</strain>
    </source>
</reference>
<evidence type="ECO:0000256" key="1">
    <source>
        <dbReference type="ARBA" id="ARBA00023157"/>
    </source>
</evidence>
<dbReference type="InParanoid" id="A0A1V9X5B4"/>
<keyword evidence="3" id="KW-1185">Reference proteome</keyword>
<gene>
    <name evidence="2" type="ORF">BIW11_01987</name>
</gene>
<dbReference type="EMBL" id="MNPL01024271">
    <property type="protein sequence ID" value="OQR68588.1"/>
    <property type="molecule type" value="Genomic_DNA"/>
</dbReference>
<keyword evidence="1" id="KW-1015">Disulfide bond</keyword>
<dbReference type="InterPro" id="IPR000436">
    <property type="entry name" value="Sushi_SCR_CCP_dom"/>
</dbReference>
<dbReference type="CDD" id="cd00033">
    <property type="entry name" value="CCP"/>
    <property type="match status" value="1"/>
</dbReference>
<evidence type="ECO:0000313" key="3">
    <source>
        <dbReference type="Proteomes" id="UP000192247"/>
    </source>
</evidence>
<name>A0A1V9X5B4_9ACAR</name>
<dbReference type="InterPro" id="IPR035976">
    <property type="entry name" value="Sushi/SCR/CCP_sf"/>
</dbReference>
<dbReference type="Gene3D" id="2.10.70.10">
    <property type="entry name" value="Complement Module, domain 1"/>
    <property type="match status" value="1"/>
</dbReference>
<protein>
    <submittedName>
        <fullName evidence="2">Locomotion-related protein Hikaru genki-like</fullName>
    </submittedName>
</protein>
<feature type="non-terminal residue" evidence="2">
    <location>
        <position position="1"/>
    </location>
</feature>